<evidence type="ECO:0000256" key="5">
    <source>
        <dbReference type="ARBA" id="ARBA00022694"/>
    </source>
</evidence>
<comment type="cofactor">
    <cofactor evidence="1">
        <name>FMN</name>
        <dbReference type="ChEBI" id="CHEBI:58210"/>
    </cofactor>
</comment>
<name>A0A0P1BN92_9BASI</name>
<reference evidence="19 20" key="1">
    <citation type="submission" date="2014-09" db="EMBL/GenBank/DDBJ databases">
        <authorList>
            <person name="Magalhaes I.L.F."/>
            <person name="Oliveira U."/>
            <person name="Santos F.R."/>
            <person name="Vidigal T.H.D.A."/>
            <person name="Brescovit A.D."/>
            <person name="Santos A.J."/>
        </authorList>
    </citation>
    <scope>NUCLEOTIDE SEQUENCE [LARGE SCALE GENOMIC DNA]</scope>
</reference>
<dbReference type="EMBL" id="CCYA01000254">
    <property type="protein sequence ID" value="CEH17153.1"/>
    <property type="molecule type" value="Genomic_DNA"/>
</dbReference>
<comment type="catalytic activity">
    <reaction evidence="16">
        <text>5,6-dihydrouridine(17) in tRNA + NADP(+) = uridine(17) in tRNA + NADPH + H(+)</text>
        <dbReference type="Rhea" id="RHEA:53368"/>
        <dbReference type="Rhea" id="RHEA-COMP:13541"/>
        <dbReference type="Rhea" id="RHEA-COMP:13542"/>
        <dbReference type="ChEBI" id="CHEBI:15378"/>
        <dbReference type="ChEBI" id="CHEBI:57783"/>
        <dbReference type="ChEBI" id="CHEBI:58349"/>
        <dbReference type="ChEBI" id="CHEBI:65315"/>
        <dbReference type="ChEBI" id="CHEBI:74443"/>
        <dbReference type="EC" id="1.3.1.88"/>
    </reaction>
    <physiologicalReaction direction="right-to-left" evidence="16">
        <dbReference type="Rhea" id="RHEA:53370"/>
    </physiologicalReaction>
</comment>
<evidence type="ECO:0000256" key="7">
    <source>
        <dbReference type="ARBA" id="ARBA00023002"/>
    </source>
</evidence>
<evidence type="ECO:0000256" key="17">
    <source>
        <dbReference type="SAM" id="MobiDB-lite"/>
    </source>
</evidence>
<dbReference type="Gene3D" id="3.20.20.70">
    <property type="entry name" value="Aldolase class I"/>
    <property type="match status" value="1"/>
</dbReference>
<evidence type="ECO:0000259" key="18">
    <source>
        <dbReference type="Pfam" id="PF01207"/>
    </source>
</evidence>
<dbReference type="SUPFAM" id="SSF48452">
    <property type="entry name" value="TPR-like"/>
    <property type="match status" value="1"/>
</dbReference>
<dbReference type="PROSITE" id="PS01136">
    <property type="entry name" value="UPF0034"/>
    <property type="match status" value="1"/>
</dbReference>
<keyword evidence="6" id="KW-0521">NADP</keyword>
<evidence type="ECO:0000256" key="16">
    <source>
        <dbReference type="ARBA" id="ARBA00049467"/>
    </source>
</evidence>
<evidence type="ECO:0000256" key="14">
    <source>
        <dbReference type="ARBA" id="ARBA00048934"/>
    </source>
</evidence>
<feature type="domain" description="DUS-like FMN-binding" evidence="18">
    <location>
        <begin position="69"/>
        <end position="372"/>
    </location>
</feature>
<keyword evidence="3" id="KW-0288">FMN</keyword>
<dbReference type="GO" id="GO:0017150">
    <property type="term" value="F:tRNA dihydrouridine synthase activity"/>
    <property type="evidence" value="ECO:0007669"/>
    <property type="project" value="InterPro"/>
</dbReference>
<dbReference type="CDD" id="cd02801">
    <property type="entry name" value="DUS_like_FMN"/>
    <property type="match status" value="1"/>
</dbReference>
<comment type="catalytic activity">
    <reaction evidence="15">
        <text>a 5,6-dihydrouridine in mRNA + NADP(+) = a uridine in mRNA + NADPH + H(+)</text>
        <dbReference type="Rhea" id="RHEA:69855"/>
        <dbReference type="Rhea" id="RHEA-COMP:14658"/>
        <dbReference type="Rhea" id="RHEA-COMP:17789"/>
        <dbReference type="ChEBI" id="CHEBI:15378"/>
        <dbReference type="ChEBI" id="CHEBI:57783"/>
        <dbReference type="ChEBI" id="CHEBI:58349"/>
        <dbReference type="ChEBI" id="CHEBI:65315"/>
        <dbReference type="ChEBI" id="CHEBI:74443"/>
    </reaction>
    <physiologicalReaction direction="right-to-left" evidence="15">
        <dbReference type="Rhea" id="RHEA:69857"/>
    </physiologicalReaction>
</comment>
<feature type="region of interest" description="Disordered" evidence="17">
    <location>
        <begin position="415"/>
        <end position="436"/>
    </location>
</feature>
<comment type="catalytic activity">
    <reaction evidence="11">
        <text>5,6-dihydrouridine(17) in tRNA + NAD(+) = uridine(17) in tRNA + NADH + H(+)</text>
        <dbReference type="Rhea" id="RHEA:53372"/>
        <dbReference type="Rhea" id="RHEA-COMP:13541"/>
        <dbReference type="Rhea" id="RHEA-COMP:13542"/>
        <dbReference type="ChEBI" id="CHEBI:15378"/>
        <dbReference type="ChEBI" id="CHEBI:57540"/>
        <dbReference type="ChEBI" id="CHEBI:57945"/>
        <dbReference type="ChEBI" id="CHEBI:65315"/>
        <dbReference type="ChEBI" id="CHEBI:74443"/>
        <dbReference type="EC" id="1.3.1.88"/>
    </reaction>
    <physiologicalReaction direction="right-to-left" evidence="11">
        <dbReference type="Rhea" id="RHEA:53374"/>
    </physiologicalReaction>
</comment>
<evidence type="ECO:0000256" key="9">
    <source>
        <dbReference type="ARBA" id="ARBA00038313"/>
    </source>
</evidence>
<feature type="region of interest" description="Disordered" evidence="17">
    <location>
        <begin position="555"/>
        <end position="580"/>
    </location>
</feature>
<keyword evidence="2" id="KW-0285">Flavoprotein</keyword>
<evidence type="ECO:0000256" key="13">
    <source>
        <dbReference type="ARBA" id="ARBA00048342"/>
    </source>
</evidence>
<accession>A0A0P1BN92</accession>
<keyword evidence="8" id="KW-0520">NAD</keyword>
<evidence type="ECO:0000256" key="2">
    <source>
        <dbReference type="ARBA" id="ARBA00022630"/>
    </source>
</evidence>
<dbReference type="OrthoDB" id="272303at2759"/>
<organism evidence="19 20">
    <name type="scientific">Ceraceosorus bombacis</name>
    <dbReference type="NCBI Taxonomy" id="401625"/>
    <lineage>
        <taxon>Eukaryota</taxon>
        <taxon>Fungi</taxon>
        <taxon>Dikarya</taxon>
        <taxon>Basidiomycota</taxon>
        <taxon>Ustilaginomycotina</taxon>
        <taxon>Exobasidiomycetes</taxon>
        <taxon>Ceraceosorales</taxon>
        <taxon>Ceraceosoraceae</taxon>
        <taxon>Ceraceosorus</taxon>
    </lineage>
</organism>
<dbReference type="STRING" id="401625.A0A0P1BN92"/>
<evidence type="ECO:0000256" key="11">
    <source>
        <dbReference type="ARBA" id="ARBA00047287"/>
    </source>
</evidence>
<evidence type="ECO:0000313" key="19">
    <source>
        <dbReference type="EMBL" id="CEH17153.1"/>
    </source>
</evidence>
<dbReference type="PANTHER" id="PTHR11082:SF5">
    <property type="entry name" value="TRNA-DIHYDROURIDINE(16_17) SYNTHASE [NAD(P)(+)]-LIKE"/>
    <property type="match status" value="1"/>
</dbReference>
<proteinExistence type="inferred from homology"/>
<evidence type="ECO:0000256" key="12">
    <source>
        <dbReference type="ARBA" id="ARBA00047652"/>
    </source>
</evidence>
<dbReference type="InterPro" id="IPR018517">
    <property type="entry name" value="tRNA_hU_synthase_CS"/>
</dbReference>
<keyword evidence="4" id="KW-0507">mRNA processing</keyword>
<dbReference type="PANTHER" id="PTHR11082">
    <property type="entry name" value="TRNA-DIHYDROURIDINE SYNTHASE"/>
    <property type="match status" value="1"/>
</dbReference>
<evidence type="ECO:0000313" key="20">
    <source>
        <dbReference type="Proteomes" id="UP000054845"/>
    </source>
</evidence>
<feature type="compositionally biased region" description="Low complexity" evidence="17">
    <location>
        <begin position="508"/>
        <end position="524"/>
    </location>
</feature>
<feature type="region of interest" description="Disordered" evidence="17">
    <location>
        <begin position="1"/>
        <end position="49"/>
    </location>
</feature>
<evidence type="ECO:0000256" key="6">
    <source>
        <dbReference type="ARBA" id="ARBA00022857"/>
    </source>
</evidence>
<dbReference type="GO" id="GO:0050660">
    <property type="term" value="F:flavin adenine dinucleotide binding"/>
    <property type="evidence" value="ECO:0007669"/>
    <property type="project" value="InterPro"/>
</dbReference>
<feature type="region of interest" description="Disordered" evidence="17">
    <location>
        <begin position="495"/>
        <end position="529"/>
    </location>
</feature>
<keyword evidence="7" id="KW-0560">Oxidoreductase</keyword>
<evidence type="ECO:0000256" key="1">
    <source>
        <dbReference type="ARBA" id="ARBA00001917"/>
    </source>
</evidence>
<evidence type="ECO:0000256" key="10">
    <source>
        <dbReference type="ARBA" id="ARBA00038890"/>
    </source>
</evidence>
<evidence type="ECO:0000256" key="4">
    <source>
        <dbReference type="ARBA" id="ARBA00022664"/>
    </source>
</evidence>
<dbReference type="AlphaFoldDB" id="A0A0P1BN92"/>
<evidence type="ECO:0000256" key="3">
    <source>
        <dbReference type="ARBA" id="ARBA00022643"/>
    </source>
</evidence>
<dbReference type="InterPro" id="IPR011990">
    <property type="entry name" value="TPR-like_helical_dom_sf"/>
</dbReference>
<feature type="compositionally biased region" description="Basic and acidic residues" evidence="17">
    <location>
        <begin position="495"/>
        <end position="506"/>
    </location>
</feature>
<dbReference type="InterPro" id="IPR013785">
    <property type="entry name" value="Aldolase_TIM"/>
</dbReference>
<feature type="compositionally biased region" description="Basic and acidic residues" evidence="17">
    <location>
        <begin position="557"/>
        <end position="570"/>
    </location>
</feature>
<evidence type="ECO:0000256" key="15">
    <source>
        <dbReference type="ARBA" id="ARBA00049447"/>
    </source>
</evidence>
<protein>
    <recommendedName>
        <fullName evidence="10">tRNA-dihydrouridine(16/17) synthase [NAD(P)(+)]</fullName>
        <ecNumber evidence="10">1.3.1.88</ecNumber>
    </recommendedName>
</protein>
<dbReference type="Gene3D" id="1.25.40.10">
    <property type="entry name" value="Tetratricopeptide repeat domain"/>
    <property type="match status" value="1"/>
</dbReference>
<comment type="catalytic activity">
    <reaction evidence="12">
        <text>5,6-dihydrouridine(16) in tRNA + NADP(+) = uridine(16) in tRNA + NADPH + H(+)</text>
        <dbReference type="Rhea" id="RHEA:53376"/>
        <dbReference type="Rhea" id="RHEA-COMP:13543"/>
        <dbReference type="Rhea" id="RHEA-COMP:13544"/>
        <dbReference type="ChEBI" id="CHEBI:15378"/>
        <dbReference type="ChEBI" id="CHEBI:57783"/>
        <dbReference type="ChEBI" id="CHEBI:58349"/>
        <dbReference type="ChEBI" id="CHEBI:65315"/>
        <dbReference type="ChEBI" id="CHEBI:74443"/>
        <dbReference type="EC" id="1.3.1.88"/>
    </reaction>
    <physiologicalReaction direction="right-to-left" evidence="12">
        <dbReference type="Rhea" id="RHEA:53378"/>
    </physiologicalReaction>
</comment>
<sequence>MPVSDDGSSRPSSALGGAGGSLGQAVAEASTPETPIPLLDDFPPTGTPDHTKLGGWDLWKSMGSPKRVVAPMVDQSELAWRVLSRRHGSDLVYTPMINARSWVDAARASAAKSYKEANFNRLLGEEGSNAVKSTAAEVKVDTDRPLIVQFCANDADALLSAAKDVEAHCDAVDLNLGCPQGIARKGHYGAFLQEDWPLIFRLINNLHLRLRVAVTAKMRVYPNVERTIAYARMLERAGAQIITVHGRTRDMKGQKTGLADWNKIRAVKEAVGVPVIANGNVLFPADVEEALRVTGADAVMSAEGNLYTPTIFADAPSSPSALYPLAPRLPFPDIIVLAREYLDIVATLKTPTAVSAIRSHLFRLCRPALEVHRDMRADLGRSRPSGKDHKATGEARVDGFRAFVDALEERLSPDRTNPKYLEAPAIPRYGSTPLRPEGASALAEGTTDEARPTYVPHWLAQPYFRPENPIAEELTPEQKAANAAARAVRKAEAMAKDAKRLGRSHEGSAAASTSSVATADSAATQDRPVKTRDIQAAGEAAAGGSSGIIGSVMDSMHGIREGPSSKRAGEAEGGVLAAGEDGAPLSKKLRAALEQASTLKAQANDSFAKARYDEAAGLYNDALITLPVRPEPEPASDEESGSDQVDDSIGPASGTSHRHTPAQHVSSSGSGSKGKGNAENSRFVELREDEDPEEALLMHECAKTRAVIYANLAACHLKLEDNAGAVKACNEALLDDPAYIKALHRRAQANETIGNWSSLSSALDDYKTLSQMRETPASLRATLRTKLQTLPPRIEEVGKKEKEEMMRKLKGVGDSVLGWFGLSTDNFKITQQEGGGSSIQFVPNQGTKK</sequence>
<keyword evidence="20" id="KW-1185">Reference proteome</keyword>
<comment type="catalytic activity">
    <reaction evidence="14">
        <text>5,6-dihydrouridine(16) in tRNA + NAD(+) = uridine(16) in tRNA + NADH + H(+)</text>
        <dbReference type="Rhea" id="RHEA:53380"/>
        <dbReference type="Rhea" id="RHEA-COMP:13543"/>
        <dbReference type="Rhea" id="RHEA-COMP:13544"/>
        <dbReference type="ChEBI" id="CHEBI:15378"/>
        <dbReference type="ChEBI" id="CHEBI:57540"/>
        <dbReference type="ChEBI" id="CHEBI:57945"/>
        <dbReference type="ChEBI" id="CHEBI:65315"/>
        <dbReference type="ChEBI" id="CHEBI:74443"/>
        <dbReference type="EC" id="1.3.1.88"/>
    </reaction>
    <physiologicalReaction direction="right-to-left" evidence="14">
        <dbReference type="Rhea" id="RHEA:53382"/>
    </physiologicalReaction>
</comment>
<dbReference type="Pfam" id="PF01207">
    <property type="entry name" value="Dus"/>
    <property type="match status" value="1"/>
</dbReference>
<keyword evidence="5" id="KW-0819">tRNA processing</keyword>
<dbReference type="Proteomes" id="UP000054845">
    <property type="component" value="Unassembled WGS sequence"/>
</dbReference>
<comment type="catalytic activity">
    <reaction evidence="13">
        <text>a 5,6-dihydrouridine in mRNA + NAD(+) = a uridine in mRNA + NADH + H(+)</text>
        <dbReference type="Rhea" id="RHEA:69851"/>
        <dbReference type="Rhea" id="RHEA-COMP:14658"/>
        <dbReference type="Rhea" id="RHEA-COMP:17789"/>
        <dbReference type="ChEBI" id="CHEBI:15378"/>
        <dbReference type="ChEBI" id="CHEBI:57540"/>
        <dbReference type="ChEBI" id="CHEBI:57945"/>
        <dbReference type="ChEBI" id="CHEBI:65315"/>
        <dbReference type="ChEBI" id="CHEBI:74443"/>
    </reaction>
    <physiologicalReaction direction="right-to-left" evidence="13">
        <dbReference type="Rhea" id="RHEA:69853"/>
    </physiologicalReaction>
</comment>
<feature type="region of interest" description="Disordered" evidence="17">
    <location>
        <begin position="628"/>
        <end position="679"/>
    </location>
</feature>
<feature type="compositionally biased region" description="Acidic residues" evidence="17">
    <location>
        <begin position="634"/>
        <end position="646"/>
    </location>
</feature>
<dbReference type="InterPro" id="IPR035587">
    <property type="entry name" value="DUS-like_FMN-bd"/>
</dbReference>
<dbReference type="SUPFAM" id="SSF51395">
    <property type="entry name" value="FMN-linked oxidoreductases"/>
    <property type="match status" value="1"/>
</dbReference>
<evidence type="ECO:0000256" key="8">
    <source>
        <dbReference type="ARBA" id="ARBA00023027"/>
    </source>
</evidence>
<dbReference type="EC" id="1.3.1.88" evidence="10"/>
<comment type="similarity">
    <text evidence="9">Belongs to the Dus family. Dus1 subfamily.</text>
</comment>
<dbReference type="GO" id="GO:0006397">
    <property type="term" value="P:mRNA processing"/>
    <property type="evidence" value="ECO:0007669"/>
    <property type="project" value="UniProtKB-KW"/>
</dbReference>